<sequence>MSEKLICQQLSVGYPRRPQVLQDIELAFEAGQVTCILGENGSGKSTLLKTLAGLMPPLSGFIHWRDQDLVNLGRRQRARDWGYLAQQGRPEWSMPVHEIVRLGTYARPDWSKQEAEEAHTWAMQETHCEGLANRPVLELSAGEQQRVLIARLLASRPQVILADEPTAGLDPRHQLEVMGLLQEQARQGALVITVMHDLALAASHSDQAVMLHQGGVFAAGDSREIIQPQNLRAVFGIG</sequence>
<evidence type="ECO:0000256" key="5">
    <source>
        <dbReference type="ARBA" id="ARBA00037066"/>
    </source>
</evidence>
<dbReference type="PROSITE" id="PS50893">
    <property type="entry name" value="ABC_TRANSPORTER_2"/>
    <property type="match status" value="1"/>
</dbReference>
<dbReference type="RefSeq" id="WP_126803043.1">
    <property type="nucleotide sequence ID" value="NZ_PIPL01000001.1"/>
</dbReference>
<comment type="function">
    <text evidence="5">Part of the ABC transporter complex HmuTUV involved in hemin import. Responsible for energy coupling to the transport system.</text>
</comment>
<reference evidence="7 8" key="1">
    <citation type="journal article" date="2011" name="Front. Microbiol.">
        <title>Genomic signatures of strain selection and enhancement in Bacillus atrophaeus var. globigii, a historical biowarfare simulant.</title>
        <authorList>
            <person name="Gibbons H.S."/>
            <person name="Broomall S.M."/>
            <person name="McNew L.A."/>
            <person name="Daligault H."/>
            <person name="Chapman C."/>
            <person name="Bruce D."/>
            <person name="Karavis M."/>
            <person name="Krepps M."/>
            <person name="McGregor P.A."/>
            <person name="Hong C."/>
            <person name="Park K.H."/>
            <person name="Akmal A."/>
            <person name="Feldman A."/>
            <person name="Lin J.S."/>
            <person name="Chang W.E."/>
            <person name="Higgs B.W."/>
            <person name="Demirev P."/>
            <person name="Lindquist J."/>
            <person name="Liem A."/>
            <person name="Fochler E."/>
            <person name="Read T.D."/>
            <person name="Tapia R."/>
            <person name="Johnson S."/>
            <person name="Bishop-Lilly K.A."/>
            <person name="Detter C."/>
            <person name="Han C."/>
            <person name="Sozhamannan S."/>
            <person name="Rosenzweig C.N."/>
            <person name="Skowronski E.W."/>
        </authorList>
    </citation>
    <scope>NUCLEOTIDE SEQUENCE [LARGE SCALE GENOMIC DNA]</scope>
    <source>
        <strain evidence="7 8">MLST1</strain>
    </source>
</reference>
<dbReference type="OrthoDB" id="5292475at2"/>
<dbReference type="AlphaFoldDB" id="A0A432W7Z3"/>
<feature type="domain" description="ABC transporter" evidence="6">
    <location>
        <begin position="5"/>
        <end position="238"/>
    </location>
</feature>
<dbReference type="GO" id="GO:0016887">
    <property type="term" value="F:ATP hydrolysis activity"/>
    <property type="evidence" value="ECO:0007669"/>
    <property type="project" value="InterPro"/>
</dbReference>
<keyword evidence="4" id="KW-1278">Translocase</keyword>
<dbReference type="CDD" id="cd03214">
    <property type="entry name" value="ABC_Iron-Siderophores_B12_Hemin"/>
    <property type="match status" value="1"/>
</dbReference>
<dbReference type="EMBL" id="PIPL01000001">
    <property type="protein sequence ID" value="RUO26227.1"/>
    <property type="molecule type" value="Genomic_DNA"/>
</dbReference>
<dbReference type="SMART" id="SM00382">
    <property type="entry name" value="AAA"/>
    <property type="match status" value="1"/>
</dbReference>
<dbReference type="InterPro" id="IPR027417">
    <property type="entry name" value="P-loop_NTPase"/>
</dbReference>
<dbReference type="Pfam" id="PF00005">
    <property type="entry name" value="ABC_tran"/>
    <property type="match status" value="1"/>
</dbReference>
<dbReference type="InterPro" id="IPR003593">
    <property type="entry name" value="AAA+_ATPase"/>
</dbReference>
<proteinExistence type="predicted"/>
<evidence type="ECO:0000256" key="1">
    <source>
        <dbReference type="ARBA" id="ARBA00022448"/>
    </source>
</evidence>
<dbReference type="SUPFAM" id="SSF52540">
    <property type="entry name" value="P-loop containing nucleoside triphosphate hydrolases"/>
    <property type="match status" value="1"/>
</dbReference>
<evidence type="ECO:0000313" key="7">
    <source>
        <dbReference type="EMBL" id="RUO26227.1"/>
    </source>
</evidence>
<dbReference type="PANTHER" id="PTHR42794:SF1">
    <property type="entry name" value="HEMIN IMPORT ATP-BINDING PROTEIN HMUV"/>
    <property type="match status" value="1"/>
</dbReference>
<dbReference type="Gene3D" id="3.40.50.300">
    <property type="entry name" value="P-loop containing nucleotide triphosphate hydrolases"/>
    <property type="match status" value="1"/>
</dbReference>
<keyword evidence="8" id="KW-1185">Reference proteome</keyword>
<dbReference type="InterPro" id="IPR017871">
    <property type="entry name" value="ABC_transporter-like_CS"/>
</dbReference>
<dbReference type="GO" id="GO:0005524">
    <property type="term" value="F:ATP binding"/>
    <property type="evidence" value="ECO:0007669"/>
    <property type="project" value="UniProtKB-KW"/>
</dbReference>
<accession>A0A432W7Z3</accession>
<keyword evidence="1" id="KW-0813">Transport</keyword>
<dbReference type="PANTHER" id="PTHR42794">
    <property type="entry name" value="HEMIN IMPORT ATP-BINDING PROTEIN HMUV"/>
    <property type="match status" value="1"/>
</dbReference>
<comment type="caution">
    <text evidence="7">The sequence shown here is derived from an EMBL/GenBank/DDBJ whole genome shotgun (WGS) entry which is preliminary data.</text>
</comment>
<keyword evidence="3" id="KW-0067">ATP-binding</keyword>
<evidence type="ECO:0000256" key="4">
    <source>
        <dbReference type="ARBA" id="ARBA00022967"/>
    </source>
</evidence>
<evidence type="ECO:0000259" key="6">
    <source>
        <dbReference type="PROSITE" id="PS50893"/>
    </source>
</evidence>
<evidence type="ECO:0000313" key="8">
    <source>
        <dbReference type="Proteomes" id="UP000288293"/>
    </source>
</evidence>
<dbReference type="PROSITE" id="PS00211">
    <property type="entry name" value="ABC_TRANSPORTER_1"/>
    <property type="match status" value="1"/>
</dbReference>
<gene>
    <name evidence="7" type="ORF">CWE09_05795</name>
</gene>
<name>A0A432W7Z3_9GAMM</name>
<organism evidence="7 8">
    <name type="scientific">Aliidiomarina minuta</name>
    <dbReference type="NCBI Taxonomy" id="880057"/>
    <lineage>
        <taxon>Bacteria</taxon>
        <taxon>Pseudomonadati</taxon>
        <taxon>Pseudomonadota</taxon>
        <taxon>Gammaproteobacteria</taxon>
        <taxon>Alteromonadales</taxon>
        <taxon>Idiomarinaceae</taxon>
        <taxon>Aliidiomarina</taxon>
    </lineage>
</organism>
<evidence type="ECO:0000256" key="2">
    <source>
        <dbReference type="ARBA" id="ARBA00022741"/>
    </source>
</evidence>
<dbReference type="Proteomes" id="UP000288293">
    <property type="component" value="Unassembled WGS sequence"/>
</dbReference>
<keyword evidence="2" id="KW-0547">Nucleotide-binding</keyword>
<protein>
    <recommendedName>
        <fullName evidence="6">ABC transporter domain-containing protein</fullName>
    </recommendedName>
</protein>
<evidence type="ECO:0000256" key="3">
    <source>
        <dbReference type="ARBA" id="ARBA00022840"/>
    </source>
</evidence>
<dbReference type="InterPro" id="IPR003439">
    <property type="entry name" value="ABC_transporter-like_ATP-bd"/>
</dbReference>